<dbReference type="Ensembl" id="ENSELUT00000102095.1">
    <property type="protein sequence ID" value="ENSELUP00000084052.1"/>
    <property type="gene ID" value="ENSELUG00000017945.3"/>
</dbReference>
<reference evidence="1 2" key="1">
    <citation type="submission" date="2020-02" db="EMBL/GenBank/DDBJ databases">
        <title>Esox lucius (northern pike) genome, fEsoLuc1, primary haplotype.</title>
        <authorList>
            <person name="Myers G."/>
            <person name="Karagic N."/>
            <person name="Meyer A."/>
            <person name="Pippel M."/>
            <person name="Reichard M."/>
            <person name="Winkler S."/>
            <person name="Tracey A."/>
            <person name="Sims Y."/>
            <person name="Howe K."/>
            <person name="Rhie A."/>
            <person name="Formenti G."/>
            <person name="Durbin R."/>
            <person name="Fedrigo O."/>
            <person name="Jarvis E.D."/>
        </authorList>
    </citation>
    <scope>NUCLEOTIDE SEQUENCE [LARGE SCALE GENOMIC DNA]</scope>
</reference>
<dbReference type="AlphaFoldDB" id="A0AAY5KCP6"/>
<accession>A0AAY5KCP6</accession>
<protein>
    <submittedName>
        <fullName evidence="1">Uncharacterized protein</fullName>
    </submittedName>
</protein>
<gene>
    <name evidence="1" type="primary">ATRAID</name>
</gene>
<dbReference type="GeneTree" id="ENSGT00610000086460"/>
<name>A0AAY5KCP6_ESOLU</name>
<sequence length="257" mass="28493">MYPSLPGKVVSIQNFVPSPKSRQSINTTIGTTQTEETTFTNMAKNTAHKVLLCFCSAVLSNIVTGNVGANSCSNFSLTFDNFSMQHQEAVQCAGNITGQWNDNQIADLLNSLQTLTDILQENLKQFCQHFKPKRCPAPEPISDGGIVCVSINKTGYCKPMCNEGYDFAFLRRSRLYETCSADTGFKWTTQYVGGNRLAICNKFSAPVAGFESAYFPKDQNCLQTKSNSDLEKNLIKQFIDELKIKDDVPTKNVCLIC</sequence>
<evidence type="ECO:0000313" key="2">
    <source>
        <dbReference type="Proteomes" id="UP000265140"/>
    </source>
</evidence>
<reference evidence="1" key="3">
    <citation type="submission" date="2025-09" db="UniProtKB">
        <authorList>
            <consortium name="Ensembl"/>
        </authorList>
    </citation>
    <scope>IDENTIFICATION</scope>
</reference>
<keyword evidence="2" id="KW-1185">Reference proteome</keyword>
<dbReference type="Proteomes" id="UP000265140">
    <property type="component" value="Chromosome 18"/>
</dbReference>
<proteinExistence type="predicted"/>
<evidence type="ECO:0000313" key="1">
    <source>
        <dbReference type="Ensembl" id="ENSELUP00000084052.1"/>
    </source>
</evidence>
<organism evidence="1 2">
    <name type="scientific">Esox lucius</name>
    <name type="common">Northern pike</name>
    <dbReference type="NCBI Taxonomy" id="8010"/>
    <lineage>
        <taxon>Eukaryota</taxon>
        <taxon>Metazoa</taxon>
        <taxon>Chordata</taxon>
        <taxon>Craniata</taxon>
        <taxon>Vertebrata</taxon>
        <taxon>Euteleostomi</taxon>
        <taxon>Actinopterygii</taxon>
        <taxon>Neopterygii</taxon>
        <taxon>Teleostei</taxon>
        <taxon>Protacanthopterygii</taxon>
        <taxon>Esociformes</taxon>
        <taxon>Esocidae</taxon>
        <taxon>Esox</taxon>
    </lineage>
</organism>
<reference evidence="1" key="2">
    <citation type="submission" date="2025-08" db="UniProtKB">
        <authorList>
            <consortium name="Ensembl"/>
        </authorList>
    </citation>
    <scope>IDENTIFICATION</scope>
</reference>